<keyword evidence="4" id="KW-0479">Metal-binding</keyword>
<feature type="compositionally biased region" description="Basic residues" evidence="8">
    <location>
        <begin position="17"/>
        <end position="26"/>
    </location>
</feature>
<dbReference type="EMBL" id="KZ805488">
    <property type="protein sequence ID" value="PVH95660.1"/>
    <property type="molecule type" value="Genomic_DNA"/>
</dbReference>
<evidence type="ECO:0000313" key="11">
    <source>
        <dbReference type="EMBL" id="PVH95660.1"/>
    </source>
</evidence>
<dbReference type="InterPro" id="IPR055499">
    <property type="entry name" value="DUF7071"/>
</dbReference>
<feature type="domain" description="TFIIS central" evidence="10">
    <location>
        <begin position="301"/>
        <end position="422"/>
    </location>
</feature>
<feature type="compositionally biased region" description="Basic and acidic residues" evidence="8">
    <location>
        <begin position="43"/>
        <end position="56"/>
    </location>
</feature>
<dbReference type="InterPro" id="IPR019786">
    <property type="entry name" value="Zinc_finger_PHD-type_CS"/>
</dbReference>
<evidence type="ECO:0000256" key="8">
    <source>
        <dbReference type="SAM" id="MobiDB-lite"/>
    </source>
</evidence>
<dbReference type="AlphaFoldDB" id="A0A2V1DC14"/>
<dbReference type="SUPFAM" id="SSF46942">
    <property type="entry name" value="Elongation factor TFIIS domain 2"/>
    <property type="match status" value="1"/>
</dbReference>
<dbReference type="SMART" id="SM00510">
    <property type="entry name" value="TFS2M"/>
    <property type="match status" value="1"/>
</dbReference>
<feature type="region of interest" description="Disordered" evidence="8">
    <location>
        <begin position="727"/>
        <end position="799"/>
    </location>
</feature>
<dbReference type="GO" id="GO:0005634">
    <property type="term" value="C:nucleus"/>
    <property type="evidence" value="ECO:0007669"/>
    <property type="project" value="TreeGrafter"/>
</dbReference>
<dbReference type="OrthoDB" id="79252at2759"/>
<keyword evidence="5 7" id="KW-0863">Zinc-finger</keyword>
<dbReference type="Gene3D" id="3.30.40.10">
    <property type="entry name" value="Zinc/RING finger domain, C3HC4 (zinc finger)"/>
    <property type="match status" value="1"/>
</dbReference>
<dbReference type="PROSITE" id="PS50016">
    <property type="entry name" value="ZF_PHD_2"/>
    <property type="match status" value="1"/>
</dbReference>
<protein>
    <recommendedName>
        <fullName evidence="3">Transcription factor BYE1</fullName>
    </recommendedName>
</protein>
<dbReference type="Pfam" id="PF23257">
    <property type="entry name" value="DUF7071"/>
    <property type="match status" value="1"/>
</dbReference>
<dbReference type="SUPFAM" id="SSF57903">
    <property type="entry name" value="FYVE/PHD zinc finger"/>
    <property type="match status" value="1"/>
</dbReference>
<dbReference type="GO" id="GO:0006362">
    <property type="term" value="P:transcription elongation by RNA polymerase I"/>
    <property type="evidence" value="ECO:0007669"/>
    <property type="project" value="TreeGrafter"/>
</dbReference>
<keyword evidence="6" id="KW-0862">Zinc</keyword>
<organism evidence="11 12">
    <name type="scientific">Periconia macrospinosa</name>
    <dbReference type="NCBI Taxonomy" id="97972"/>
    <lineage>
        <taxon>Eukaryota</taxon>
        <taxon>Fungi</taxon>
        <taxon>Dikarya</taxon>
        <taxon>Ascomycota</taxon>
        <taxon>Pezizomycotina</taxon>
        <taxon>Dothideomycetes</taxon>
        <taxon>Pleosporomycetidae</taxon>
        <taxon>Pleosporales</taxon>
        <taxon>Massarineae</taxon>
        <taxon>Periconiaceae</taxon>
        <taxon>Periconia</taxon>
    </lineage>
</organism>
<feature type="compositionally biased region" description="Low complexity" evidence="8">
    <location>
        <begin position="175"/>
        <end position="210"/>
    </location>
</feature>
<dbReference type="PROSITE" id="PS51321">
    <property type="entry name" value="TFIIS_CENTRAL"/>
    <property type="match status" value="1"/>
</dbReference>
<dbReference type="GO" id="GO:0031440">
    <property type="term" value="P:regulation of mRNA 3'-end processing"/>
    <property type="evidence" value="ECO:0007669"/>
    <property type="project" value="TreeGrafter"/>
</dbReference>
<feature type="region of interest" description="Disordered" evidence="8">
    <location>
        <begin position="512"/>
        <end position="548"/>
    </location>
</feature>
<feature type="compositionally biased region" description="Basic residues" evidence="8">
    <location>
        <begin position="144"/>
        <end position="155"/>
    </location>
</feature>
<dbReference type="InterPro" id="IPR013083">
    <property type="entry name" value="Znf_RING/FYVE/PHD"/>
</dbReference>
<evidence type="ECO:0000256" key="1">
    <source>
        <dbReference type="ARBA" id="ARBA00002311"/>
    </source>
</evidence>
<feature type="compositionally biased region" description="Polar residues" evidence="8">
    <location>
        <begin position="736"/>
        <end position="747"/>
    </location>
</feature>
<feature type="compositionally biased region" description="Basic and acidic residues" evidence="8">
    <location>
        <begin position="439"/>
        <end position="458"/>
    </location>
</feature>
<proteinExistence type="inferred from homology"/>
<sequence>MRIASLTLNCTDEIRRSGRANKGHHTKNADALDEQIAKPKSKPKAEKKTQSVEKRQPTRSKSAQSEDNDDEDDAVIRCVCGNQRDIQGRQMICCDKCEVWQHNQCLDLPEGAYWDNKNYFCERCKPEDHQDLLAAMARGEKPWNRKSKKGKKPPKSRPSDVKKEKNSPPSSQRHTPAATPAPVTTQAPTPAAPPTQVQPSPAPAASAKKPSAPPAPITVPVAASHDGSNGPAKNKKDTPKSQPQSPLGEKRRHEPAGEKDGSSKKRRKSSAANPETPVSEPAVASEFDSLPPMQKPLAQKLRDTLTPLIDTAAASRSYQMPEGETSTSIATNFALEIDRFACIHHGVPSNSEAPYIKQLRSIMFNVKKNTILIDRLLSGSLTTEEFASMGADKMASEERLKEDAAMREANEKQMVLTEETGPRLRKTHKGEELVGDDDAPLHDDFRAPPRREREEAAESKPPAPPSPPRDGQAVVELPEDLGQRAPLAVDTSGTPVDGVRRTSNFDINSVFDKVRSPQADQQAFIQRRQSSIKTQEPPRQGPGDDADIDRLLKDEDQDVHMGGTDSGVVWQGGLQMQQMEPIEITARFVAGGDFGQVVPWNKLLPSLLPIKGRIENQKGDDYIRSLAITGSHDVCVLAITPTTAGGLESMEAVYNYFHPRQRWGVIPVPAGENEIVRDLYVVPLEPGPSSLPPFLDMLEYCVIETPRKEPMMLLALVAKLPENKPAADANPFESGAVQSTPSGQAPQPGQLFNGAPNGASPSPLPNPHGPQYSPMAPSFPAFDNGNTPSHNNNFPQAPPPHNNGYVHTQPGAQMAQALSPTPPAPFSPLAIKYLGEYLQAPVIAKILASSEGGANMTEEQMANLRHIMETVPRAQSDFNVFQEHLATSFKPV</sequence>
<feature type="compositionally biased region" description="Polar residues" evidence="8">
    <location>
        <begin position="518"/>
        <end position="534"/>
    </location>
</feature>
<dbReference type="Pfam" id="PF07500">
    <property type="entry name" value="TFIIS_M"/>
    <property type="match status" value="1"/>
</dbReference>
<evidence type="ECO:0000256" key="3">
    <source>
        <dbReference type="ARBA" id="ARBA00021616"/>
    </source>
</evidence>
<comment type="function">
    <text evidence="1">Negative regulator of transcription elongation.</text>
</comment>
<dbReference type="STRING" id="97972.A0A2V1DC14"/>
<name>A0A2V1DC14_9PLEO</name>
<dbReference type="InterPro" id="IPR011011">
    <property type="entry name" value="Znf_FYVE_PHD"/>
</dbReference>
<dbReference type="InterPro" id="IPR019787">
    <property type="entry name" value="Znf_PHD-finger"/>
</dbReference>
<feature type="region of interest" description="Disordered" evidence="8">
    <location>
        <begin position="483"/>
        <end position="502"/>
    </location>
</feature>
<accession>A0A2V1DC14</accession>
<dbReference type="Proteomes" id="UP000244855">
    <property type="component" value="Unassembled WGS sequence"/>
</dbReference>
<dbReference type="Gene3D" id="1.10.472.30">
    <property type="entry name" value="Transcription elongation factor S-II, central domain"/>
    <property type="match status" value="1"/>
</dbReference>
<dbReference type="CDD" id="cd21538">
    <property type="entry name" value="SPOC_TFIIS"/>
    <property type="match status" value="1"/>
</dbReference>
<evidence type="ECO:0000256" key="2">
    <source>
        <dbReference type="ARBA" id="ARBA00011050"/>
    </source>
</evidence>
<evidence type="ECO:0000259" key="9">
    <source>
        <dbReference type="PROSITE" id="PS50016"/>
    </source>
</evidence>
<dbReference type="InterPro" id="IPR003618">
    <property type="entry name" value="TFIIS_cen_dom"/>
</dbReference>
<evidence type="ECO:0000259" key="10">
    <source>
        <dbReference type="PROSITE" id="PS51321"/>
    </source>
</evidence>
<evidence type="ECO:0000256" key="4">
    <source>
        <dbReference type="ARBA" id="ARBA00022723"/>
    </source>
</evidence>
<feature type="compositionally biased region" description="Polar residues" evidence="8">
    <location>
        <begin position="784"/>
        <end position="795"/>
    </location>
</feature>
<dbReference type="PANTHER" id="PTHR11477">
    <property type="entry name" value="TRANSCRIPTION FACTOR S-II ZINC FINGER DOMAIN-CONTAINING PROTEIN"/>
    <property type="match status" value="1"/>
</dbReference>
<evidence type="ECO:0000313" key="12">
    <source>
        <dbReference type="Proteomes" id="UP000244855"/>
    </source>
</evidence>
<comment type="similarity">
    <text evidence="2">Belongs to the BYE1 family.</text>
</comment>
<dbReference type="GO" id="GO:0001139">
    <property type="term" value="F:RNA polymerase II complex recruiting activity"/>
    <property type="evidence" value="ECO:0007669"/>
    <property type="project" value="TreeGrafter"/>
</dbReference>
<dbReference type="SMART" id="SM00249">
    <property type="entry name" value="PHD"/>
    <property type="match status" value="1"/>
</dbReference>
<dbReference type="PANTHER" id="PTHR11477:SF11">
    <property type="entry name" value="TRANSCRIPTION FACTOR BYE1"/>
    <property type="match status" value="1"/>
</dbReference>
<reference evidence="11 12" key="1">
    <citation type="journal article" date="2018" name="Sci. Rep.">
        <title>Comparative genomics provides insights into the lifestyle and reveals functional heterogeneity of dark septate endophytic fungi.</title>
        <authorList>
            <person name="Knapp D.G."/>
            <person name="Nemeth J.B."/>
            <person name="Barry K."/>
            <person name="Hainaut M."/>
            <person name="Henrissat B."/>
            <person name="Johnson J."/>
            <person name="Kuo A."/>
            <person name="Lim J.H.P."/>
            <person name="Lipzen A."/>
            <person name="Nolan M."/>
            <person name="Ohm R.A."/>
            <person name="Tamas L."/>
            <person name="Grigoriev I.V."/>
            <person name="Spatafora J.W."/>
            <person name="Nagy L.G."/>
            <person name="Kovacs G.M."/>
        </authorList>
    </citation>
    <scope>NUCLEOTIDE SEQUENCE [LARGE SCALE GENOMIC DNA]</scope>
    <source>
        <strain evidence="11 12">DSE2036</strain>
    </source>
</reference>
<dbReference type="Pfam" id="PF07744">
    <property type="entry name" value="SPOC"/>
    <property type="match status" value="1"/>
</dbReference>
<dbReference type="InterPro" id="IPR036575">
    <property type="entry name" value="TFIIS_cen_dom_sf"/>
</dbReference>
<dbReference type="GO" id="GO:0006368">
    <property type="term" value="P:transcription elongation by RNA polymerase II"/>
    <property type="evidence" value="ECO:0007669"/>
    <property type="project" value="TreeGrafter"/>
</dbReference>
<dbReference type="Pfam" id="PF00628">
    <property type="entry name" value="PHD"/>
    <property type="match status" value="1"/>
</dbReference>
<gene>
    <name evidence="11" type="ORF">DM02DRAFT_536917</name>
</gene>
<dbReference type="PROSITE" id="PS01359">
    <property type="entry name" value="ZF_PHD_1"/>
    <property type="match status" value="1"/>
</dbReference>
<dbReference type="InterPro" id="IPR001965">
    <property type="entry name" value="Znf_PHD"/>
</dbReference>
<feature type="region of interest" description="Disordered" evidence="8">
    <location>
        <begin position="14"/>
        <end position="68"/>
    </location>
</feature>
<evidence type="ECO:0000256" key="7">
    <source>
        <dbReference type="PROSITE-ProRule" id="PRU00146"/>
    </source>
</evidence>
<feature type="compositionally biased region" description="Basic and acidic residues" evidence="8">
    <location>
        <begin position="248"/>
        <end position="263"/>
    </location>
</feature>
<evidence type="ECO:0000256" key="5">
    <source>
        <dbReference type="ARBA" id="ARBA00022771"/>
    </source>
</evidence>
<evidence type="ECO:0000256" key="6">
    <source>
        <dbReference type="ARBA" id="ARBA00022833"/>
    </source>
</evidence>
<dbReference type="GO" id="GO:0008270">
    <property type="term" value="F:zinc ion binding"/>
    <property type="evidence" value="ECO:0007669"/>
    <property type="project" value="UniProtKB-KW"/>
</dbReference>
<dbReference type="GO" id="GO:0031564">
    <property type="term" value="P:transcription antitermination"/>
    <property type="evidence" value="ECO:0007669"/>
    <property type="project" value="TreeGrafter"/>
</dbReference>
<feature type="domain" description="PHD-type" evidence="9">
    <location>
        <begin position="75"/>
        <end position="127"/>
    </location>
</feature>
<dbReference type="InterPro" id="IPR012921">
    <property type="entry name" value="SPOC_C"/>
</dbReference>
<feature type="region of interest" description="Disordered" evidence="8">
    <location>
        <begin position="137"/>
        <end position="290"/>
    </location>
</feature>
<keyword evidence="12" id="KW-1185">Reference proteome</keyword>
<feature type="compositionally biased region" description="Basic and acidic residues" evidence="8">
    <location>
        <begin position="157"/>
        <end position="166"/>
    </location>
</feature>
<feature type="region of interest" description="Disordered" evidence="8">
    <location>
        <begin position="412"/>
        <end position="473"/>
    </location>
</feature>
<dbReference type="GO" id="GO:0000977">
    <property type="term" value="F:RNA polymerase II transcription regulatory region sequence-specific DNA binding"/>
    <property type="evidence" value="ECO:0007669"/>
    <property type="project" value="TreeGrafter"/>
</dbReference>